<evidence type="ECO:0000256" key="2">
    <source>
        <dbReference type="SAM" id="SignalP"/>
    </source>
</evidence>
<feature type="chain" id="PRO_5046767446" description="TrbM protein" evidence="2">
    <location>
        <begin position="30"/>
        <end position="111"/>
    </location>
</feature>
<comment type="caution">
    <text evidence="3">The sequence shown here is derived from an EMBL/GenBank/DDBJ whole genome shotgun (WGS) entry which is preliminary data.</text>
</comment>
<dbReference type="Proteomes" id="UP000656319">
    <property type="component" value="Unassembled WGS sequence"/>
</dbReference>
<evidence type="ECO:0000313" key="3">
    <source>
        <dbReference type="EMBL" id="CAD6549986.1"/>
    </source>
</evidence>
<feature type="compositionally biased region" description="Polar residues" evidence="1">
    <location>
        <begin position="100"/>
        <end position="111"/>
    </location>
</feature>
<organism evidence="3 4">
    <name type="scientific">Paraburkholderia hiiakae</name>
    <dbReference type="NCBI Taxonomy" id="1081782"/>
    <lineage>
        <taxon>Bacteria</taxon>
        <taxon>Pseudomonadati</taxon>
        <taxon>Pseudomonadota</taxon>
        <taxon>Betaproteobacteria</taxon>
        <taxon>Burkholderiales</taxon>
        <taxon>Burkholderiaceae</taxon>
        <taxon>Paraburkholderia</taxon>
    </lineage>
</organism>
<name>A0ABN7I2K4_9BURK</name>
<dbReference type="RefSeq" id="WP_236597020.1">
    <property type="nucleotide sequence ID" value="NZ_CAJHCQ010000014.1"/>
</dbReference>
<evidence type="ECO:0000256" key="1">
    <source>
        <dbReference type="SAM" id="MobiDB-lite"/>
    </source>
</evidence>
<feature type="region of interest" description="Disordered" evidence="1">
    <location>
        <begin position="91"/>
        <end position="111"/>
    </location>
</feature>
<evidence type="ECO:0008006" key="5">
    <source>
        <dbReference type="Google" id="ProtNLM"/>
    </source>
</evidence>
<keyword evidence="4" id="KW-1185">Reference proteome</keyword>
<feature type="signal peptide" evidence="2">
    <location>
        <begin position="1"/>
        <end position="29"/>
    </location>
</feature>
<protein>
    <recommendedName>
        <fullName evidence="5">TrbM protein</fullName>
    </recommendedName>
</protein>
<proteinExistence type="predicted"/>
<reference evidence="3 4" key="1">
    <citation type="submission" date="2020-10" db="EMBL/GenBank/DDBJ databases">
        <authorList>
            <person name="Peeters C."/>
        </authorList>
    </citation>
    <scope>NUCLEOTIDE SEQUENCE [LARGE SCALE GENOMIC DNA]</scope>
    <source>
        <strain evidence="3 4">LMG 27952</strain>
    </source>
</reference>
<sequence length="111" mass="11415">MNAMKRRAIAAALCSAALACALATPSSHAADNQDACGAVLCLAGLIMGGNGGKTCAEYETGYFSIVRFHHGHFDEGGTANARGDFLNQCQSAGSDVKGPVNSQYGRTQYGP</sequence>
<dbReference type="PROSITE" id="PS51257">
    <property type="entry name" value="PROKAR_LIPOPROTEIN"/>
    <property type="match status" value="1"/>
</dbReference>
<accession>A0ABN7I2K4</accession>
<keyword evidence="2" id="KW-0732">Signal</keyword>
<gene>
    <name evidence="3" type="ORF">LMG27952_04949</name>
</gene>
<evidence type="ECO:0000313" key="4">
    <source>
        <dbReference type="Proteomes" id="UP000656319"/>
    </source>
</evidence>
<dbReference type="EMBL" id="CAJHCQ010000014">
    <property type="protein sequence ID" value="CAD6549986.1"/>
    <property type="molecule type" value="Genomic_DNA"/>
</dbReference>